<protein>
    <submittedName>
        <fullName evidence="3">Polysaccharide deacetylase</fullName>
    </submittedName>
</protein>
<dbReference type="InterPro" id="IPR011330">
    <property type="entry name" value="Glyco_hydro/deAcase_b/a-brl"/>
</dbReference>
<reference evidence="3 4" key="1">
    <citation type="submission" date="2021-10" db="EMBL/GenBank/DDBJ databases">
        <title>Anaerobic single-cell dispensing facilitates the cultivation of human gut bacteria.</title>
        <authorList>
            <person name="Afrizal A."/>
        </authorList>
    </citation>
    <scope>NUCLEOTIDE SEQUENCE [LARGE SCALE GENOMIC DNA]</scope>
    <source>
        <strain evidence="3 4">CLA-AA-H224</strain>
    </source>
</reference>
<dbReference type="GO" id="GO:0005975">
    <property type="term" value="P:carbohydrate metabolic process"/>
    <property type="evidence" value="ECO:0007669"/>
    <property type="project" value="InterPro"/>
</dbReference>
<gene>
    <name evidence="3" type="ORF">LKD48_12070</name>
</gene>
<dbReference type="EMBL" id="JAJEQN010000033">
    <property type="protein sequence ID" value="MCC2222360.1"/>
    <property type="molecule type" value="Genomic_DNA"/>
</dbReference>
<feature type="compositionally biased region" description="Polar residues" evidence="1">
    <location>
        <begin position="58"/>
        <end position="81"/>
    </location>
</feature>
<dbReference type="Proteomes" id="UP001198200">
    <property type="component" value="Unassembled WGS sequence"/>
</dbReference>
<feature type="region of interest" description="Disordered" evidence="1">
    <location>
        <begin position="58"/>
        <end position="111"/>
    </location>
</feature>
<evidence type="ECO:0000313" key="3">
    <source>
        <dbReference type="EMBL" id="MCC2222360.1"/>
    </source>
</evidence>
<feature type="compositionally biased region" description="Low complexity" evidence="1">
    <location>
        <begin position="82"/>
        <end position="111"/>
    </location>
</feature>
<sequence length="584" mass="65251">MSQKDTEKNKRKKKKGTGLIVVCVTLLILLFAVLIILIWQISRVGNGETVGFGGKTGNTQAVSQNTPSVTQEAALTSSSGSEANAEEVQTQAQTEAAQAESAAGQTQAAGQATMMEPQTYENDANGNMIVPERQAGSMETEPAWEYVLEKTGDSVLDDANYLAAMYDYDGAIAKIQSVSGYESNAAYTAAIADYEQRKSEAVVYADNSTIPHIFFHTLVVDTSRAFDDNIAISKQDGMNKVKDYNYVMTTVDEFCRILEEMYTRGYVLVSIYDVASYETQADGTQVMKHQPIYLPEGKKPFVLSVDDVSYYEYMTGHGFASKLVVGEDGTPTSEYTNSDGSLSYGSYDVVPILDDFVETHPDFSYRGAKGIIALTGYEGIFGYRTSDFWYNSNCDYFDQYFSWNLENNLKKKQTMYQPNPNIEQDKESAKQVAQACRDDGWLFASHTWGHNKVGDSGSYERFESDSRLWDREVKPLLGDVDIIIYPQGEDLYEGSWRGYDPANQKYQLLKELGFSYFCSVDSNLGWTQLGNEYFRMGRANVDGQRMWEAISSYVDPSSGAKDRLSALIDSRLVFDWSRPTPVTK</sequence>
<keyword evidence="2" id="KW-0812">Transmembrane</keyword>
<dbReference type="RefSeq" id="WP_262538866.1">
    <property type="nucleotide sequence ID" value="NZ_JAJEQN010000033.1"/>
</dbReference>
<feature type="transmembrane region" description="Helical" evidence="2">
    <location>
        <begin position="20"/>
        <end position="39"/>
    </location>
</feature>
<keyword evidence="2" id="KW-1133">Transmembrane helix</keyword>
<dbReference type="SUPFAM" id="SSF88713">
    <property type="entry name" value="Glycoside hydrolase/deacetylase"/>
    <property type="match status" value="1"/>
</dbReference>
<keyword evidence="2" id="KW-0472">Membrane</keyword>
<evidence type="ECO:0000256" key="1">
    <source>
        <dbReference type="SAM" id="MobiDB-lite"/>
    </source>
</evidence>
<dbReference type="PANTHER" id="PTHR34216:SF3">
    <property type="entry name" value="POLY-BETA-1,6-N-ACETYL-D-GLUCOSAMINE N-DEACETYLASE"/>
    <property type="match status" value="1"/>
</dbReference>
<evidence type="ECO:0000313" key="4">
    <source>
        <dbReference type="Proteomes" id="UP001198200"/>
    </source>
</evidence>
<proteinExistence type="predicted"/>
<dbReference type="Gene3D" id="3.20.20.370">
    <property type="entry name" value="Glycoside hydrolase/deacetylase"/>
    <property type="match status" value="1"/>
</dbReference>
<name>A0AAE3E5R2_9FIRM</name>
<accession>A0AAE3E5R2</accession>
<keyword evidence="4" id="KW-1185">Reference proteome</keyword>
<dbReference type="AlphaFoldDB" id="A0AAE3E5R2"/>
<dbReference type="PANTHER" id="PTHR34216">
    <property type="match status" value="1"/>
</dbReference>
<organism evidence="3 4">
    <name type="scientific">Anthropogastromicrobium aceti</name>
    <dbReference type="NCBI Taxonomy" id="2981768"/>
    <lineage>
        <taxon>Bacteria</taxon>
        <taxon>Bacillati</taxon>
        <taxon>Bacillota</taxon>
        <taxon>Clostridia</taxon>
        <taxon>Lachnospirales</taxon>
        <taxon>Lachnospiraceae</taxon>
        <taxon>Anthropogastromicrobium</taxon>
    </lineage>
</organism>
<comment type="caution">
    <text evidence="3">The sequence shown here is derived from an EMBL/GenBank/DDBJ whole genome shotgun (WGS) entry which is preliminary data.</text>
</comment>
<dbReference type="InterPro" id="IPR051398">
    <property type="entry name" value="Polysacch_Deacetylase"/>
</dbReference>
<evidence type="ECO:0000256" key="2">
    <source>
        <dbReference type="SAM" id="Phobius"/>
    </source>
</evidence>